<protein>
    <submittedName>
        <fullName evidence="2">Uncharacterized protein</fullName>
    </submittedName>
</protein>
<sequence>MSRKLLILMNRHASSSPLHLPRNRHLLGRMDLAFQEENPWAVADGSSAMKMRHRRSLQAEQITMPDGDDEEEYEPNYVAESGSGSHSDQDLDGEHAWDFIFSRQESGPEPRPGRDQAVVLRKEG</sequence>
<comment type="caution">
    <text evidence="2">The sequence shown here is derived from an EMBL/GenBank/DDBJ whole genome shotgun (WGS) entry which is preliminary data.</text>
</comment>
<evidence type="ECO:0000256" key="1">
    <source>
        <dbReference type="SAM" id="MobiDB-lite"/>
    </source>
</evidence>
<evidence type="ECO:0000313" key="2">
    <source>
        <dbReference type="EMBL" id="OCT51039.1"/>
    </source>
</evidence>
<dbReference type="VEuPathDB" id="FungiDB:CLCR_09279"/>
<organism evidence="2 3">
    <name type="scientific">Cladophialophora carrionii</name>
    <dbReference type="NCBI Taxonomy" id="86049"/>
    <lineage>
        <taxon>Eukaryota</taxon>
        <taxon>Fungi</taxon>
        <taxon>Dikarya</taxon>
        <taxon>Ascomycota</taxon>
        <taxon>Pezizomycotina</taxon>
        <taxon>Eurotiomycetes</taxon>
        <taxon>Chaetothyriomycetidae</taxon>
        <taxon>Chaetothyriales</taxon>
        <taxon>Herpotrichiellaceae</taxon>
        <taxon>Cladophialophora</taxon>
    </lineage>
</organism>
<accession>A0A1C1CRB2</accession>
<evidence type="ECO:0000313" key="3">
    <source>
        <dbReference type="Proteomes" id="UP000094526"/>
    </source>
</evidence>
<gene>
    <name evidence="2" type="ORF">CLCR_09279</name>
</gene>
<dbReference type="AlphaFoldDB" id="A0A1C1CRB2"/>
<dbReference type="EMBL" id="LGRB01000009">
    <property type="protein sequence ID" value="OCT51039.1"/>
    <property type="molecule type" value="Genomic_DNA"/>
</dbReference>
<feature type="compositionally biased region" description="Basic and acidic residues" evidence="1">
    <location>
        <begin position="87"/>
        <end position="97"/>
    </location>
</feature>
<feature type="region of interest" description="Disordered" evidence="1">
    <location>
        <begin position="52"/>
        <end position="124"/>
    </location>
</feature>
<keyword evidence="3" id="KW-1185">Reference proteome</keyword>
<proteinExistence type="predicted"/>
<dbReference type="Proteomes" id="UP000094526">
    <property type="component" value="Unassembled WGS sequence"/>
</dbReference>
<feature type="compositionally biased region" description="Basic and acidic residues" evidence="1">
    <location>
        <begin position="106"/>
        <end position="124"/>
    </location>
</feature>
<reference evidence="3" key="1">
    <citation type="submission" date="2015-07" db="EMBL/GenBank/DDBJ databases">
        <authorList>
            <person name="Teixeira M.M."/>
            <person name="Souza R.C."/>
            <person name="Almeida L.G."/>
            <person name="Vicente V.A."/>
            <person name="de Hoog S."/>
            <person name="Bocca A.L."/>
            <person name="de Almeida S.R."/>
            <person name="Vasconcelos A.T."/>
            <person name="Felipe M.S."/>
        </authorList>
    </citation>
    <scope>NUCLEOTIDE SEQUENCE [LARGE SCALE GENOMIC DNA]</scope>
    <source>
        <strain evidence="3">KSF</strain>
    </source>
</reference>
<name>A0A1C1CRB2_9EURO</name>